<dbReference type="Proteomes" id="UP001473302">
    <property type="component" value="Unassembled WGS sequence"/>
</dbReference>
<gene>
    <name evidence="2" type="ORF">MFLAVUS_008985</name>
</gene>
<evidence type="ECO:0000313" key="3">
    <source>
        <dbReference type="Proteomes" id="UP001473302"/>
    </source>
</evidence>
<feature type="signal peptide" evidence="1">
    <location>
        <begin position="1"/>
        <end position="23"/>
    </location>
</feature>
<dbReference type="Pfam" id="PF21203">
    <property type="entry name" value="ECM10"/>
    <property type="match status" value="1"/>
</dbReference>
<evidence type="ECO:0008006" key="4">
    <source>
        <dbReference type="Google" id="ProtNLM"/>
    </source>
</evidence>
<feature type="chain" id="PRO_5046612071" description="ER membrane protein complex subunit 10" evidence="1">
    <location>
        <begin position="24"/>
        <end position="231"/>
    </location>
</feature>
<evidence type="ECO:0000313" key="2">
    <source>
        <dbReference type="EMBL" id="GAA5815473.1"/>
    </source>
</evidence>
<comment type="caution">
    <text evidence="2">The sequence shown here is derived from an EMBL/GenBank/DDBJ whole genome shotgun (WGS) entry which is preliminary data.</text>
</comment>
<dbReference type="PROSITE" id="PS51257">
    <property type="entry name" value="PROKAR_LIPOPROTEIN"/>
    <property type="match status" value="1"/>
</dbReference>
<keyword evidence="3" id="KW-1185">Reference proteome</keyword>
<protein>
    <recommendedName>
        <fullName evidence="4">ER membrane protein complex subunit 10</fullName>
    </recommendedName>
</protein>
<organism evidence="2 3">
    <name type="scientific">Mucor flavus</name>
    <dbReference type="NCBI Taxonomy" id="439312"/>
    <lineage>
        <taxon>Eukaryota</taxon>
        <taxon>Fungi</taxon>
        <taxon>Fungi incertae sedis</taxon>
        <taxon>Mucoromycota</taxon>
        <taxon>Mucoromycotina</taxon>
        <taxon>Mucoromycetes</taxon>
        <taxon>Mucorales</taxon>
        <taxon>Mucorineae</taxon>
        <taxon>Mucoraceae</taxon>
        <taxon>Mucor</taxon>
    </lineage>
</organism>
<keyword evidence="1" id="KW-0732">Signal</keyword>
<dbReference type="EMBL" id="BAABUK010000026">
    <property type="protein sequence ID" value="GAA5815473.1"/>
    <property type="molecule type" value="Genomic_DNA"/>
</dbReference>
<evidence type="ECO:0000256" key="1">
    <source>
        <dbReference type="SAM" id="SignalP"/>
    </source>
</evidence>
<dbReference type="CDD" id="cd22209">
    <property type="entry name" value="EMC10"/>
    <property type="match status" value="1"/>
</dbReference>
<name>A0ABP9Z8M0_9FUNG</name>
<reference evidence="2 3" key="1">
    <citation type="submission" date="2024-04" db="EMBL/GenBank/DDBJ databases">
        <title>genome sequences of Mucor flavus KT1a and Helicostylum pulchrum KT1b strains isolated from the surface of a dry-aged beef.</title>
        <authorList>
            <person name="Toyotome T."/>
            <person name="Hosono M."/>
            <person name="Torimaru M."/>
            <person name="Fukuda K."/>
            <person name="Mikami N."/>
        </authorList>
    </citation>
    <scope>NUCLEOTIDE SEQUENCE [LARGE SCALE GENOMIC DNA]</scope>
    <source>
        <strain evidence="2 3">KT1a</strain>
    </source>
</reference>
<accession>A0ABP9Z8M0</accession>
<sequence>MSRSSITLLLLSLLALACQVTLAQVETPSTTLTVFHQKNGEYIKRGEIIGLPGVPEYIPASNEIVEFSPKDDFYQIKVRDERTGKVVLSSKELCDLCQMVASDWHDEFILNLDEDNQFYYFSYYPESNYCQENTEYPITTKAFNTTVIVVTPVTAPKPLIGNFGSQKKALPKSKVASSVNDQVPDEKEIEEKTFFQKYWYMILGGGFLLMNLIAAPEPPATAAPSAAAARR</sequence>
<proteinExistence type="predicted"/>